<gene>
    <name evidence="4" type="ORF">LSH36_98g04005</name>
</gene>
<dbReference type="InterPro" id="IPR002048">
    <property type="entry name" value="EF_hand_dom"/>
</dbReference>
<proteinExistence type="predicted"/>
<evidence type="ECO:0000259" key="3">
    <source>
        <dbReference type="PROSITE" id="PS50222"/>
    </source>
</evidence>
<evidence type="ECO:0000256" key="1">
    <source>
        <dbReference type="ARBA" id="ARBA00022737"/>
    </source>
</evidence>
<reference evidence="4" key="1">
    <citation type="journal article" date="2023" name="Mol. Biol. Evol.">
        <title>Third-Generation Sequencing Reveals the Adaptive Role of the Epigenome in Three Deep-Sea Polychaetes.</title>
        <authorList>
            <person name="Perez M."/>
            <person name="Aroh O."/>
            <person name="Sun Y."/>
            <person name="Lan Y."/>
            <person name="Juniper S.K."/>
            <person name="Young C.R."/>
            <person name="Angers B."/>
            <person name="Qian P.Y."/>
        </authorList>
    </citation>
    <scope>NUCLEOTIDE SEQUENCE</scope>
    <source>
        <strain evidence="4">P08H-3</strain>
    </source>
</reference>
<dbReference type="InterPro" id="IPR050230">
    <property type="entry name" value="CALM/Myosin/TropC-like"/>
</dbReference>
<feature type="domain" description="EF-hand" evidence="3">
    <location>
        <begin position="1"/>
        <end position="25"/>
    </location>
</feature>
<keyword evidence="5" id="KW-1185">Reference proteome</keyword>
<evidence type="ECO:0000256" key="2">
    <source>
        <dbReference type="ARBA" id="ARBA00022837"/>
    </source>
</evidence>
<dbReference type="PROSITE" id="PS50222">
    <property type="entry name" value="EF_HAND_2"/>
    <property type="match status" value="3"/>
</dbReference>
<dbReference type="InterPro" id="IPR018247">
    <property type="entry name" value="EF_Hand_1_Ca_BS"/>
</dbReference>
<dbReference type="FunFam" id="1.10.238.10:FF:000001">
    <property type="entry name" value="Calmodulin 1"/>
    <property type="match status" value="1"/>
</dbReference>
<evidence type="ECO:0000313" key="4">
    <source>
        <dbReference type="EMBL" id="KAK2162461.1"/>
    </source>
</evidence>
<feature type="domain" description="EF-hand" evidence="3">
    <location>
        <begin position="66"/>
        <end position="101"/>
    </location>
</feature>
<keyword evidence="2" id="KW-0106">Calcium</keyword>
<organism evidence="4 5">
    <name type="scientific">Paralvinella palmiformis</name>
    <dbReference type="NCBI Taxonomy" id="53620"/>
    <lineage>
        <taxon>Eukaryota</taxon>
        <taxon>Metazoa</taxon>
        <taxon>Spiralia</taxon>
        <taxon>Lophotrochozoa</taxon>
        <taxon>Annelida</taxon>
        <taxon>Polychaeta</taxon>
        <taxon>Sedentaria</taxon>
        <taxon>Canalipalpata</taxon>
        <taxon>Terebellida</taxon>
        <taxon>Terebelliformia</taxon>
        <taxon>Alvinellidae</taxon>
        <taxon>Paralvinella</taxon>
    </lineage>
</organism>
<accession>A0AAD9NBU7</accession>
<dbReference type="PROSITE" id="PS00018">
    <property type="entry name" value="EF_HAND_1"/>
    <property type="match status" value="3"/>
</dbReference>
<dbReference type="EMBL" id="JAODUP010000098">
    <property type="protein sequence ID" value="KAK2162461.1"/>
    <property type="molecule type" value="Genomic_DNA"/>
</dbReference>
<dbReference type="Gene3D" id="1.10.238.10">
    <property type="entry name" value="EF-hand"/>
    <property type="match status" value="2"/>
</dbReference>
<dbReference type="GO" id="GO:0016460">
    <property type="term" value="C:myosin II complex"/>
    <property type="evidence" value="ECO:0007669"/>
    <property type="project" value="TreeGrafter"/>
</dbReference>
<protein>
    <recommendedName>
        <fullName evidence="3">EF-hand domain-containing protein</fullName>
    </recommendedName>
</protein>
<evidence type="ECO:0000313" key="5">
    <source>
        <dbReference type="Proteomes" id="UP001208570"/>
    </source>
</evidence>
<dbReference type="Pfam" id="PF13499">
    <property type="entry name" value="EF-hand_7"/>
    <property type="match status" value="2"/>
</dbReference>
<dbReference type="InterPro" id="IPR011992">
    <property type="entry name" value="EF-hand-dom_pair"/>
</dbReference>
<name>A0AAD9NBU7_9ANNE</name>
<dbReference type="GO" id="GO:0005509">
    <property type="term" value="F:calcium ion binding"/>
    <property type="evidence" value="ECO:0007669"/>
    <property type="project" value="InterPro"/>
</dbReference>
<keyword evidence="1" id="KW-0677">Repeat</keyword>
<dbReference type="PANTHER" id="PTHR23048:SF0">
    <property type="entry name" value="CALMODULIN LIKE 3"/>
    <property type="match status" value="1"/>
</dbReference>
<dbReference type="PANTHER" id="PTHR23048">
    <property type="entry name" value="MYOSIN LIGHT CHAIN 1, 3"/>
    <property type="match status" value="1"/>
</dbReference>
<dbReference type="SMART" id="SM00054">
    <property type="entry name" value="EFh"/>
    <property type="match status" value="4"/>
</dbReference>
<sequence>MIDKDGDGAISLEEFKDMMKKFGGNLTNEELQSLISEHDMDKSGQIEFEEFIEMVRKMKADEGEGGKEDTMRAAFSAFDQDGNGTISATEMREVMIKLGQDLTDEQIKEMISEADVDGDGQINYKGRCLVG</sequence>
<comment type="caution">
    <text evidence="4">The sequence shown here is derived from an EMBL/GenBank/DDBJ whole genome shotgun (WGS) entry which is preliminary data.</text>
</comment>
<dbReference type="Proteomes" id="UP001208570">
    <property type="component" value="Unassembled WGS sequence"/>
</dbReference>
<dbReference type="SUPFAM" id="SSF47473">
    <property type="entry name" value="EF-hand"/>
    <property type="match status" value="1"/>
</dbReference>
<dbReference type="AlphaFoldDB" id="A0AAD9NBU7"/>
<feature type="domain" description="EF-hand" evidence="3">
    <location>
        <begin position="26"/>
        <end position="61"/>
    </location>
</feature>